<keyword evidence="1" id="KW-0812">Transmembrane</keyword>
<dbReference type="KEGG" id="plw:D5F53_24605"/>
<feature type="transmembrane region" description="Helical" evidence="1">
    <location>
        <begin position="26"/>
        <end position="46"/>
    </location>
</feature>
<proteinExistence type="predicted"/>
<dbReference type="InterPro" id="IPR003744">
    <property type="entry name" value="YhhQ"/>
</dbReference>
<feature type="transmembrane region" description="Helical" evidence="1">
    <location>
        <begin position="109"/>
        <end position="133"/>
    </location>
</feature>
<dbReference type="RefSeq" id="WP_119849899.1">
    <property type="nucleotide sequence ID" value="NZ_CP032412.1"/>
</dbReference>
<dbReference type="Proteomes" id="UP000266552">
    <property type="component" value="Chromosome"/>
</dbReference>
<reference evidence="2 3" key="1">
    <citation type="submission" date="2018-09" db="EMBL/GenBank/DDBJ databases">
        <title>Genome Sequence of Paenibacillus lautus Strain E7593-69, Azo Dye-Degrading Bacteria, Isolated from Commercial Tattoo Inks.</title>
        <authorList>
            <person name="Nho S.W."/>
            <person name="Kim S.-J."/>
            <person name="Kweon O."/>
            <person name="Cerniglia C.E."/>
        </authorList>
    </citation>
    <scope>NUCLEOTIDE SEQUENCE [LARGE SCALE GENOMIC DNA]</scope>
    <source>
        <strain evidence="2 3">E7593-69</strain>
    </source>
</reference>
<protein>
    <submittedName>
        <fullName evidence="2">VUT family protein</fullName>
    </submittedName>
</protein>
<dbReference type="PANTHER" id="PTHR34300:SF2">
    <property type="entry name" value="QUEUOSINE PRECURSOR TRANSPORTER-RELATED"/>
    <property type="match status" value="1"/>
</dbReference>
<keyword evidence="1" id="KW-0472">Membrane</keyword>
<keyword evidence="1" id="KW-1133">Transmembrane helix</keyword>
<dbReference type="Pfam" id="PF02592">
    <property type="entry name" value="Vut_1"/>
    <property type="match status" value="1"/>
</dbReference>
<name>A0A385TP93_PAELA</name>
<feature type="transmembrane region" description="Helical" evidence="1">
    <location>
        <begin position="58"/>
        <end position="75"/>
    </location>
</feature>
<dbReference type="PANTHER" id="PTHR34300">
    <property type="entry name" value="QUEUOSINE PRECURSOR TRANSPORTER-RELATED"/>
    <property type="match status" value="1"/>
</dbReference>
<gene>
    <name evidence="2" type="ORF">D5F53_24605</name>
</gene>
<feature type="transmembrane region" description="Helical" evidence="1">
    <location>
        <begin position="145"/>
        <end position="168"/>
    </location>
</feature>
<evidence type="ECO:0000313" key="2">
    <source>
        <dbReference type="EMBL" id="AYB46280.1"/>
    </source>
</evidence>
<organism evidence="2 3">
    <name type="scientific">Paenibacillus lautus</name>
    <name type="common">Bacillus lautus</name>
    <dbReference type="NCBI Taxonomy" id="1401"/>
    <lineage>
        <taxon>Bacteria</taxon>
        <taxon>Bacillati</taxon>
        <taxon>Bacillota</taxon>
        <taxon>Bacilli</taxon>
        <taxon>Bacillales</taxon>
        <taxon>Paenibacillaceae</taxon>
        <taxon>Paenibacillus</taxon>
    </lineage>
</organism>
<keyword evidence="3" id="KW-1185">Reference proteome</keyword>
<evidence type="ECO:0000313" key="3">
    <source>
        <dbReference type="Proteomes" id="UP000266552"/>
    </source>
</evidence>
<evidence type="ECO:0000256" key="1">
    <source>
        <dbReference type="SAM" id="Phobius"/>
    </source>
</evidence>
<dbReference type="EMBL" id="CP032412">
    <property type="protein sequence ID" value="AYB46280.1"/>
    <property type="molecule type" value="Genomic_DNA"/>
</dbReference>
<dbReference type="AlphaFoldDB" id="A0A385TP93"/>
<sequence length="184" mass="20281">MKYLVIVCYLVAIVSANVVTASTTPFQFGVFIVPAGTFIIGATFILRDFVQKFIGKKNTYYMIAVATILSALTSFVLGDTLWIVFASILTFLVSETTDTEIYSRLRLPFAWRVAYSGIVGGFLDSIIFVVIGLSPLGANFIPWNAVIYAIIGQIIVKTIVQLLGAIFVKFSMNKVTKKFHLTDV</sequence>
<accession>A0A385TP93</accession>